<feature type="non-terminal residue" evidence="2">
    <location>
        <position position="322"/>
    </location>
</feature>
<dbReference type="AlphaFoldDB" id="A0A544QU65"/>
<organism evidence="2 3">
    <name type="scientific">Peptacetobacter hominis</name>
    <dbReference type="NCBI Taxonomy" id="2743610"/>
    <lineage>
        <taxon>Bacteria</taxon>
        <taxon>Bacillati</taxon>
        <taxon>Bacillota</taxon>
        <taxon>Clostridia</taxon>
        <taxon>Peptostreptococcales</taxon>
        <taxon>Peptostreptococcaceae</taxon>
        <taxon>Peptacetobacter</taxon>
    </lineage>
</organism>
<accession>A0A544QU65</accession>
<evidence type="ECO:0000256" key="1">
    <source>
        <dbReference type="SAM" id="SignalP"/>
    </source>
</evidence>
<keyword evidence="1" id="KW-0732">Signal</keyword>
<keyword evidence="3" id="KW-1185">Reference proteome</keyword>
<gene>
    <name evidence="2" type="ORF">EXD82_07920</name>
</gene>
<dbReference type="OrthoDB" id="1761048at2"/>
<proteinExistence type="predicted"/>
<sequence length="322" mass="34683">MMNKKNLSVVMAGAMLATSVAPVLADTTTTEIKDKYEITSENAGKMIREIENLLASKKFYKYDKTAAGELSSYADTSVYRIGIANNSGEVQSGEGVINIGSAAGSVLNNKYVYKDTVELRKQLDNATNFESGHVVTVTVYELGYVEKDGKVLSVGDTAASGQDVYNQSELDKFESYVTNGVSDTSGSLQDFEDAVTNKWITGIKKVNNQKYTIELASFKSGTLDHNTIDVNLGDKVLDFTKPLDAEGLEIPVPSTNKDSIASKITGFAVKETAGSKDQDIALTNAKLLTTVEVSAATGSYTTTCDELYDGLMLTEKGHDLMN</sequence>
<dbReference type="Proteomes" id="UP000317863">
    <property type="component" value="Unassembled WGS sequence"/>
</dbReference>
<comment type="caution">
    <text evidence="2">The sequence shown here is derived from an EMBL/GenBank/DDBJ whole genome shotgun (WGS) entry which is preliminary data.</text>
</comment>
<feature type="signal peptide" evidence="1">
    <location>
        <begin position="1"/>
        <end position="25"/>
    </location>
</feature>
<feature type="chain" id="PRO_5021766882" evidence="1">
    <location>
        <begin position="26"/>
        <end position="322"/>
    </location>
</feature>
<reference evidence="2 3" key="1">
    <citation type="submission" date="2019-02" db="EMBL/GenBank/DDBJ databases">
        <title>Peptostreptococcaceae bacterium ZHW00191 nov., a new bacterium isolated from the human gut.</title>
        <authorList>
            <person name="Zhou H.-W."/>
            <person name="Chen X.-J."/>
        </authorList>
    </citation>
    <scope>NUCLEOTIDE SEQUENCE [LARGE SCALE GENOMIC DNA]</scope>
    <source>
        <strain evidence="2 3">ZHW00191</strain>
    </source>
</reference>
<name>A0A544QU65_9FIRM</name>
<evidence type="ECO:0000313" key="3">
    <source>
        <dbReference type="Proteomes" id="UP000317863"/>
    </source>
</evidence>
<dbReference type="RefSeq" id="WP_142536372.1">
    <property type="nucleotide sequence ID" value="NZ_SGJB01000013.1"/>
</dbReference>
<evidence type="ECO:0000313" key="2">
    <source>
        <dbReference type="EMBL" id="TQQ84251.1"/>
    </source>
</evidence>
<protein>
    <submittedName>
        <fullName evidence="2">Uncharacterized protein</fullName>
    </submittedName>
</protein>
<dbReference type="EMBL" id="SGJB01000013">
    <property type="protein sequence ID" value="TQQ84251.1"/>
    <property type="molecule type" value="Genomic_DNA"/>
</dbReference>